<dbReference type="NCBIfam" id="NF033538">
    <property type="entry name" value="transpos_IS91"/>
    <property type="match status" value="1"/>
</dbReference>
<protein>
    <submittedName>
        <fullName evidence="3">Uncharacterized protein</fullName>
    </submittedName>
</protein>
<dbReference type="PANTHER" id="PTHR37023">
    <property type="entry name" value="TRANSPOSASE"/>
    <property type="match status" value="1"/>
</dbReference>
<comment type="caution">
    <text evidence="3">The sequence shown here is derived from an EMBL/GenBank/DDBJ whole genome shotgun (WGS) entry which is preliminary data.</text>
</comment>
<evidence type="ECO:0000313" key="3">
    <source>
        <dbReference type="EMBL" id="KKL90888.1"/>
    </source>
</evidence>
<sequence>MSLSLPSTVATPEVADIFRLHAHKLPFLTTEQNMIIEQITSCRTQALGGHVLRCDHCEYQEISYNSCRNRHCPKCQSLNQARWVEDRKAELLPVPYFHVVFTIPECLNPVALYNKAVMYKLLFQAASETLKEVAVNPKNLGAKVGFIALLHTWDQKLNLHPHIHCIVPGGGLDPEKTRWISSPENYFLPVQILSTVFRGKLLSFLEKAYDSKQISFSGIRENLSDRATFKQLLRTSCSTNWVVYSKPPFSGPERVLRYLGRYTHRIAISNNRILSVTEDSVTFRFKDRKHQNKIRTITLDAVLFMRRFFFHILPKGFVRIRHYGFLGSPTKKEALSLCRELLGENCSNQDSEPAPKNWQEFMQYLTGEDPTLCPICKKGHLIVYEVLVPQKGPPPVEAAA</sequence>
<gene>
    <name evidence="3" type="ORF">LCGC14_1900190</name>
</gene>
<dbReference type="GO" id="GO:0004803">
    <property type="term" value="F:transposase activity"/>
    <property type="evidence" value="ECO:0007669"/>
    <property type="project" value="InterPro"/>
</dbReference>
<evidence type="ECO:0000259" key="1">
    <source>
        <dbReference type="Pfam" id="PF04986"/>
    </source>
</evidence>
<feature type="domain" description="Transposase zinc-binding" evidence="2">
    <location>
        <begin position="28"/>
        <end position="103"/>
    </location>
</feature>
<dbReference type="GO" id="GO:0003677">
    <property type="term" value="F:DNA binding"/>
    <property type="evidence" value="ECO:0007669"/>
    <property type="project" value="InterPro"/>
</dbReference>
<dbReference type="Pfam" id="PF14319">
    <property type="entry name" value="Zn_Tnp_IS91"/>
    <property type="match status" value="1"/>
</dbReference>
<dbReference type="InterPro" id="IPR026889">
    <property type="entry name" value="Zn_Tnp"/>
</dbReference>
<name>A0A0F9FX36_9ZZZZ</name>
<reference evidence="3" key="1">
    <citation type="journal article" date="2015" name="Nature">
        <title>Complex archaea that bridge the gap between prokaryotes and eukaryotes.</title>
        <authorList>
            <person name="Spang A."/>
            <person name="Saw J.H."/>
            <person name="Jorgensen S.L."/>
            <person name="Zaremba-Niedzwiedzka K."/>
            <person name="Martijn J."/>
            <person name="Lind A.E."/>
            <person name="van Eijk R."/>
            <person name="Schleper C."/>
            <person name="Guy L."/>
            <person name="Ettema T.J."/>
        </authorList>
    </citation>
    <scope>NUCLEOTIDE SEQUENCE</scope>
</reference>
<dbReference type="Pfam" id="PF04986">
    <property type="entry name" value="Y2_Tnp"/>
    <property type="match status" value="1"/>
</dbReference>
<feature type="domain" description="Transposase IS801/IS1294" evidence="1">
    <location>
        <begin position="145"/>
        <end position="327"/>
    </location>
</feature>
<dbReference type="AlphaFoldDB" id="A0A0F9FX36"/>
<dbReference type="PANTHER" id="PTHR37023:SF1">
    <property type="entry name" value="ISSOD25 TRANSPOSASE TNPA_ISSOD25"/>
    <property type="match status" value="1"/>
</dbReference>
<organism evidence="3">
    <name type="scientific">marine sediment metagenome</name>
    <dbReference type="NCBI Taxonomy" id="412755"/>
    <lineage>
        <taxon>unclassified sequences</taxon>
        <taxon>metagenomes</taxon>
        <taxon>ecological metagenomes</taxon>
    </lineage>
</organism>
<dbReference type="GO" id="GO:0006313">
    <property type="term" value="P:DNA transposition"/>
    <property type="evidence" value="ECO:0007669"/>
    <property type="project" value="InterPro"/>
</dbReference>
<dbReference type="EMBL" id="LAZR01019887">
    <property type="protein sequence ID" value="KKL90888.1"/>
    <property type="molecule type" value="Genomic_DNA"/>
</dbReference>
<evidence type="ECO:0000259" key="2">
    <source>
        <dbReference type="Pfam" id="PF14319"/>
    </source>
</evidence>
<dbReference type="InterPro" id="IPR054832">
    <property type="entry name" value="transpos_IS91"/>
</dbReference>
<accession>A0A0F9FX36</accession>
<dbReference type="InterPro" id="IPR007069">
    <property type="entry name" value="Transposase_32"/>
</dbReference>
<proteinExistence type="predicted"/>